<dbReference type="PANTHER" id="PTHR11839:SF15">
    <property type="entry name" value="URIDINE DIPHOSPHATE GLUCOSE PYROPHOSPHATASE NUDT14"/>
    <property type="match status" value="1"/>
</dbReference>
<keyword evidence="5 10" id="KW-0378">Hydrolase</keyword>
<feature type="binding site" evidence="7">
    <location>
        <position position="150"/>
    </location>
    <ligand>
        <name>Mg(2+)</name>
        <dbReference type="ChEBI" id="CHEBI:18420"/>
        <label>1</label>
    </ligand>
</feature>
<comment type="subunit">
    <text evidence="3">Homodimer.</text>
</comment>
<evidence type="ECO:0000256" key="1">
    <source>
        <dbReference type="ARBA" id="ARBA00001946"/>
    </source>
</evidence>
<evidence type="ECO:0000256" key="3">
    <source>
        <dbReference type="ARBA" id="ARBA00011738"/>
    </source>
</evidence>
<evidence type="ECO:0000256" key="2">
    <source>
        <dbReference type="ARBA" id="ARBA00004496"/>
    </source>
</evidence>
<evidence type="ECO:0000256" key="7">
    <source>
        <dbReference type="PIRSR" id="PIRSR604385-2"/>
    </source>
</evidence>
<dbReference type="Gene3D" id="3.90.79.10">
    <property type="entry name" value="Nucleoside Triphosphate Pyrophosphohydrolase"/>
    <property type="match status" value="1"/>
</dbReference>
<sequence length="195" mass="22922">MKNIITEFKTSQNKHQVYQKPLLLNYNLNGKDRSWEAVRAHESVAVLLYHKDKKAFLLVKQFRAPVYLHNQNYTFTYELCAGLIDKDKGLKTIVQEEIYEECGYKVNTQNIEKITSFVTNVGISGASQYLYYTEIDDSMKVNDGGGLEDEDIELFYLDIKEYKNFIFDESKVKTPGVMYAFMWWYDSKKIKNFHV</sequence>
<evidence type="ECO:0000256" key="8">
    <source>
        <dbReference type="PIRSR" id="PIRSR604385-3"/>
    </source>
</evidence>
<protein>
    <submittedName>
        <fullName evidence="10">Uridine diphosphate glucose pyrophosphatase (EC)</fullName>
        <ecNumber evidence="10">3.6.1.45</ecNumber>
    </submittedName>
</protein>
<comment type="cofactor">
    <cofactor evidence="1 7">
        <name>Mg(2+)</name>
        <dbReference type="ChEBI" id="CHEBI:18420"/>
    </cofactor>
</comment>
<proteinExistence type="predicted"/>
<dbReference type="GO" id="GO:0046872">
    <property type="term" value="F:metal ion binding"/>
    <property type="evidence" value="ECO:0007669"/>
    <property type="project" value="UniProtKB-KW"/>
</dbReference>
<dbReference type="SUPFAM" id="SSF55811">
    <property type="entry name" value="Nudix"/>
    <property type="match status" value="1"/>
</dbReference>
<dbReference type="GO" id="GO:0019693">
    <property type="term" value="P:ribose phosphate metabolic process"/>
    <property type="evidence" value="ECO:0007669"/>
    <property type="project" value="TreeGrafter"/>
</dbReference>
<evidence type="ECO:0000256" key="4">
    <source>
        <dbReference type="ARBA" id="ARBA00022490"/>
    </source>
</evidence>
<feature type="domain" description="Nudix hydrolase" evidence="9">
    <location>
        <begin position="39"/>
        <end position="179"/>
    </location>
</feature>
<gene>
    <name evidence="10" type="ORF">HELGO_WM22743</name>
</gene>
<evidence type="ECO:0000256" key="6">
    <source>
        <dbReference type="ARBA" id="ARBA00022842"/>
    </source>
</evidence>
<dbReference type="EMBL" id="CACVAW010000054">
    <property type="protein sequence ID" value="CAA6813282.1"/>
    <property type="molecule type" value="Genomic_DNA"/>
</dbReference>
<reference evidence="10" key="1">
    <citation type="submission" date="2020-01" db="EMBL/GenBank/DDBJ databases">
        <authorList>
            <person name="Meier V. D."/>
            <person name="Meier V D."/>
        </authorList>
    </citation>
    <scope>NUCLEOTIDE SEQUENCE</scope>
    <source>
        <strain evidence="10">HLG_WM_MAG_12</strain>
    </source>
</reference>
<feature type="binding site" evidence="7">
    <location>
        <position position="97"/>
    </location>
    <ligand>
        <name>Mg(2+)</name>
        <dbReference type="ChEBI" id="CHEBI:18420"/>
        <label>1</label>
    </ligand>
</feature>
<dbReference type="GO" id="GO:0006753">
    <property type="term" value="P:nucleoside phosphate metabolic process"/>
    <property type="evidence" value="ECO:0007669"/>
    <property type="project" value="TreeGrafter"/>
</dbReference>
<dbReference type="PROSITE" id="PS51462">
    <property type="entry name" value="NUDIX"/>
    <property type="match status" value="1"/>
</dbReference>
<dbReference type="CDD" id="cd18887">
    <property type="entry name" value="NUDIX_UGPPase_Nudt14"/>
    <property type="match status" value="1"/>
</dbReference>
<dbReference type="EC" id="3.6.1.45" evidence="10"/>
<evidence type="ECO:0000259" key="9">
    <source>
        <dbReference type="PROSITE" id="PS51462"/>
    </source>
</evidence>
<evidence type="ECO:0000313" key="10">
    <source>
        <dbReference type="EMBL" id="CAA6813282.1"/>
    </source>
</evidence>
<dbReference type="GO" id="GO:0008768">
    <property type="term" value="F:UDP-sugar diphosphatase activity"/>
    <property type="evidence" value="ECO:0007669"/>
    <property type="project" value="UniProtKB-EC"/>
</dbReference>
<comment type="subcellular location">
    <subcellularLocation>
        <location evidence="2">Cytoplasm</location>
    </subcellularLocation>
</comment>
<dbReference type="InterPro" id="IPR015797">
    <property type="entry name" value="NUDIX_hydrolase-like_dom_sf"/>
</dbReference>
<dbReference type="FunFam" id="3.90.79.10:FF:000035">
    <property type="entry name" value="Uridine diphosphate glucose pyrophosphatase"/>
    <property type="match status" value="1"/>
</dbReference>
<keyword evidence="6 7" id="KW-0460">Magnesium</keyword>
<feature type="short sequence motif" description="Nudix box" evidence="8">
    <location>
        <begin position="82"/>
        <end position="104"/>
    </location>
</feature>
<feature type="binding site" evidence="7">
    <location>
        <position position="81"/>
    </location>
    <ligand>
        <name>Mg(2+)</name>
        <dbReference type="ChEBI" id="CHEBI:18420"/>
        <label>1</label>
    </ligand>
</feature>
<accession>A0A6S6T1U3</accession>
<dbReference type="AlphaFoldDB" id="A0A6S6T1U3"/>
<evidence type="ECO:0000256" key="5">
    <source>
        <dbReference type="ARBA" id="ARBA00022801"/>
    </source>
</evidence>
<dbReference type="NCBIfam" id="TIGR00052">
    <property type="entry name" value="nudix-type nucleoside diphosphatase, YffH/AdpP family"/>
    <property type="match status" value="1"/>
</dbReference>
<dbReference type="InterPro" id="IPR004385">
    <property type="entry name" value="NDP_pyrophosphatase"/>
</dbReference>
<organism evidence="10">
    <name type="scientific">uncultured Campylobacterales bacterium</name>
    <dbReference type="NCBI Taxonomy" id="352960"/>
    <lineage>
        <taxon>Bacteria</taxon>
        <taxon>Pseudomonadati</taxon>
        <taxon>Campylobacterota</taxon>
        <taxon>Epsilonproteobacteria</taxon>
        <taxon>Campylobacterales</taxon>
        <taxon>environmental samples</taxon>
    </lineage>
</organism>
<keyword evidence="7" id="KW-0479">Metal-binding</keyword>
<dbReference type="InterPro" id="IPR000086">
    <property type="entry name" value="NUDIX_hydrolase_dom"/>
</dbReference>
<name>A0A6S6T1U3_9BACT</name>
<dbReference type="PANTHER" id="PTHR11839">
    <property type="entry name" value="UDP/ADP-SUGAR PYROPHOSPHATASE"/>
    <property type="match status" value="1"/>
</dbReference>
<keyword evidence="4" id="KW-0963">Cytoplasm</keyword>
<dbReference type="GO" id="GO:0005737">
    <property type="term" value="C:cytoplasm"/>
    <property type="evidence" value="ECO:0007669"/>
    <property type="project" value="UniProtKB-SubCell"/>
</dbReference>
<feature type="binding site" evidence="7">
    <location>
        <position position="101"/>
    </location>
    <ligand>
        <name>Mg(2+)</name>
        <dbReference type="ChEBI" id="CHEBI:18420"/>
        <label>1</label>
    </ligand>
</feature>